<dbReference type="EMBL" id="BAAAHE010000023">
    <property type="protein sequence ID" value="GAA0624030.1"/>
    <property type="molecule type" value="Genomic_DNA"/>
</dbReference>
<evidence type="ECO:0000313" key="3">
    <source>
        <dbReference type="Proteomes" id="UP001500957"/>
    </source>
</evidence>
<gene>
    <name evidence="2" type="ORF">GCM10009547_28950</name>
</gene>
<accession>A0ABN1GYZ1</accession>
<protein>
    <submittedName>
        <fullName evidence="2">Uncharacterized protein</fullName>
    </submittedName>
</protein>
<name>A0ABN1GYZ1_9ACTN</name>
<dbReference type="Proteomes" id="UP001500957">
    <property type="component" value="Unassembled WGS sequence"/>
</dbReference>
<feature type="compositionally biased region" description="Basic and acidic residues" evidence="1">
    <location>
        <begin position="1"/>
        <end position="37"/>
    </location>
</feature>
<organism evidence="2 3">
    <name type="scientific">Sporichthya brevicatena</name>
    <dbReference type="NCBI Taxonomy" id="171442"/>
    <lineage>
        <taxon>Bacteria</taxon>
        <taxon>Bacillati</taxon>
        <taxon>Actinomycetota</taxon>
        <taxon>Actinomycetes</taxon>
        <taxon>Sporichthyales</taxon>
        <taxon>Sporichthyaceae</taxon>
        <taxon>Sporichthya</taxon>
    </lineage>
</organism>
<evidence type="ECO:0000256" key="1">
    <source>
        <dbReference type="SAM" id="MobiDB-lite"/>
    </source>
</evidence>
<comment type="caution">
    <text evidence="2">The sequence shown here is derived from an EMBL/GenBank/DDBJ whole genome shotgun (WGS) entry which is preliminary data.</text>
</comment>
<feature type="region of interest" description="Disordered" evidence="1">
    <location>
        <begin position="1"/>
        <end position="47"/>
    </location>
</feature>
<reference evidence="2 3" key="1">
    <citation type="journal article" date="2019" name="Int. J. Syst. Evol. Microbiol.">
        <title>The Global Catalogue of Microorganisms (GCM) 10K type strain sequencing project: providing services to taxonomists for standard genome sequencing and annotation.</title>
        <authorList>
            <consortium name="The Broad Institute Genomics Platform"/>
            <consortium name="The Broad Institute Genome Sequencing Center for Infectious Disease"/>
            <person name="Wu L."/>
            <person name="Ma J."/>
        </authorList>
    </citation>
    <scope>NUCLEOTIDE SEQUENCE [LARGE SCALE GENOMIC DNA]</scope>
    <source>
        <strain evidence="2 3">JCM 10671</strain>
    </source>
</reference>
<evidence type="ECO:0000313" key="2">
    <source>
        <dbReference type="EMBL" id="GAA0624030.1"/>
    </source>
</evidence>
<keyword evidence="3" id="KW-1185">Reference proteome</keyword>
<sequence>MQRLLRGDELRGVLTAQREDHHEEDPEHEQVAEHQHPESGFAGNVARLLPGTRASYGIDSHGQFSIPD</sequence>
<proteinExistence type="predicted"/>